<organism evidence="1 2">
    <name type="scientific">Brachionus plicatilis</name>
    <name type="common">Marine rotifer</name>
    <name type="synonym">Brachionus muelleri</name>
    <dbReference type="NCBI Taxonomy" id="10195"/>
    <lineage>
        <taxon>Eukaryota</taxon>
        <taxon>Metazoa</taxon>
        <taxon>Spiralia</taxon>
        <taxon>Gnathifera</taxon>
        <taxon>Rotifera</taxon>
        <taxon>Eurotatoria</taxon>
        <taxon>Monogononta</taxon>
        <taxon>Pseudotrocha</taxon>
        <taxon>Ploima</taxon>
        <taxon>Brachionidae</taxon>
        <taxon>Brachionus</taxon>
    </lineage>
</organism>
<keyword evidence="2" id="KW-1185">Reference proteome</keyword>
<comment type="caution">
    <text evidence="1">The sequence shown here is derived from an EMBL/GenBank/DDBJ whole genome shotgun (WGS) entry which is preliminary data.</text>
</comment>
<dbReference type="OrthoDB" id="10669926at2759"/>
<keyword evidence="1" id="KW-0675">Receptor</keyword>
<reference evidence="1 2" key="1">
    <citation type="journal article" date="2018" name="Sci. Rep.">
        <title>Genomic signatures of local adaptation to the degree of environmental predictability in rotifers.</title>
        <authorList>
            <person name="Franch-Gras L."/>
            <person name="Hahn C."/>
            <person name="Garcia-Roger E.M."/>
            <person name="Carmona M.J."/>
            <person name="Serra M."/>
            <person name="Gomez A."/>
        </authorList>
    </citation>
    <scope>NUCLEOTIDE SEQUENCE [LARGE SCALE GENOMIC DNA]</scope>
    <source>
        <strain evidence="1">HYR1</strain>
    </source>
</reference>
<gene>
    <name evidence="1" type="ORF">BpHYR1_033064</name>
</gene>
<accession>A0A3M7RIY9</accession>
<sequence length="304" mass="34624">MSRSKLHGKTILASPIGNISRTFRRSLISCFHSSSRTDRSLALVSSDLTMSSFRLRLRRCSFEASKCQFFSKRLLPILNMVAHSAVVLDHHGLHGFDQTTLDVAGLGRLYGRVDQTLATAHCVKKKFARRQSDQIRVFDKAFGKRRVVVFDEVGQCAVLEAERYSLAFDVLLTDARDHLGYVDFGAFGAGDHHRLEAVEFGQAFLGRCACFVTGLVQYFVHVIFECLTQRVAWRWHQFVIVRFFDYFVHFFFCLLDRLFYAFVGFGIGDCLCHNNTVMSQKKILLNFTRRSGVFFIGDIGALTN</sequence>
<evidence type="ECO:0000313" key="1">
    <source>
        <dbReference type="EMBL" id="RNA23265.1"/>
    </source>
</evidence>
<evidence type="ECO:0000313" key="2">
    <source>
        <dbReference type="Proteomes" id="UP000276133"/>
    </source>
</evidence>
<proteinExistence type="predicted"/>
<dbReference type="AlphaFoldDB" id="A0A3M7RIY9"/>
<name>A0A3M7RIY9_BRAPC</name>
<dbReference type="Proteomes" id="UP000276133">
    <property type="component" value="Unassembled WGS sequence"/>
</dbReference>
<protein>
    <submittedName>
        <fullName evidence="1">Secretin receptor</fullName>
    </submittedName>
</protein>
<dbReference type="EMBL" id="REGN01003317">
    <property type="protein sequence ID" value="RNA23265.1"/>
    <property type="molecule type" value="Genomic_DNA"/>
</dbReference>